<feature type="compositionally biased region" description="Low complexity" evidence="1">
    <location>
        <begin position="226"/>
        <end position="246"/>
    </location>
</feature>
<keyword evidence="3" id="KW-1185">Reference proteome</keyword>
<reference evidence="2 3" key="1">
    <citation type="journal article" date="2024" name="Front Chem Biol">
        <title>Unveiling the potential of Daldinia eschscholtzii MFLUCC 19-0629 through bioactivity and bioinformatics studies for enhanced sustainable agriculture production.</title>
        <authorList>
            <person name="Brooks S."/>
            <person name="Weaver J.A."/>
            <person name="Klomchit A."/>
            <person name="Alharthi S.A."/>
            <person name="Onlamun T."/>
            <person name="Nurani R."/>
            <person name="Vong T.K."/>
            <person name="Alberti F."/>
            <person name="Greco C."/>
        </authorList>
    </citation>
    <scope>NUCLEOTIDE SEQUENCE [LARGE SCALE GENOMIC DNA]</scope>
    <source>
        <strain evidence="2">MFLUCC 19-0629</strain>
    </source>
</reference>
<dbReference type="AlphaFoldDB" id="A0AAX6MK67"/>
<feature type="region of interest" description="Disordered" evidence="1">
    <location>
        <begin position="1"/>
        <end position="275"/>
    </location>
</feature>
<name>A0AAX6MK67_9PEZI</name>
<feature type="compositionally biased region" description="Low complexity" evidence="1">
    <location>
        <begin position="166"/>
        <end position="213"/>
    </location>
</feature>
<comment type="caution">
    <text evidence="2">The sequence shown here is derived from an EMBL/GenBank/DDBJ whole genome shotgun (WGS) entry which is preliminary data.</text>
</comment>
<protein>
    <recommendedName>
        <fullName evidence="4">AGA1 A-agglutinin anchor subunit</fullName>
    </recommendedName>
</protein>
<evidence type="ECO:0000313" key="3">
    <source>
        <dbReference type="Proteomes" id="UP001369815"/>
    </source>
</evidence>
<feature type="compositionally biased region" description="Low complexity" evidence="1">
    <location>
        <begin position="51"/>
        <end position="79"/>
    </location>
</feature>
<dbReference type="Proteomes" id="UP001369815">
    <property type="component" value="Unassembled WGS sequence"/>
</dbReference>
<feature type="compositionally biased region" description="Polar residues" evidence="1">
    <location>
        <begin position="15"/>
        <end position="27"/>
    </location>
</feature>
<evidence type="ECO:0000256" key="1">
    <source>
        <dbReference type="SAM" id="MobiDB-lite"/>
    </source>
</evidence>
<accession>A0AAX6MK67</accession>
<evidence type="ECO:0008006" key="4">
    <source>
        <dbReference type="Google" id="ProtNLM"/>
    </source>
</evidence>
<feature type="compositionally biased region" description="Polar residues" evidence="1">
    <location>
        <begin position="131"/>
        <end position="141"/>
    </location>
</feature>
<sequence length="549" mass="58135">MSSSSTSLSRTRSLQKPTAGSNGSTRGNAPAARNDARNTSPSRLPVKPTMTTRSMASNNAAAAPSTTTTARRTASSTITGRPTSGIYSKGPSTRSDNAAGNTAAKAPRPLGRAASTRQASSSSTAAAAGSIPSTRSASTTVSRPRSSGGPPPTASNRPIGHSRSKSTVTSLTAATTLRPAATQSRISQTSSTSSGRTSPAASTVTTASSKAPTRQTRSQTHTRAKSQSNPIAPSQQQQQQQQPSQSRPAFNTHQQHYSPAKSLAPKPLTSTFLAPPSPSKLPANVAISAETSRLQTELLQLSLLHRDAAAVDSEWRSSAREKLGARFARLVADNEALVKLERHGVEARNIAALVRWGKSSSGNSNSNGRSGLGLEEKIQILDEVLNGVWQLGEPGGRYQRVVASFEAWAERMASIISAQRSGDVDGLIAGGEVRFLGDLDRTWARDCESLLRKLEGWRAALRDLGDVDGHDSYDSRDPALPDSGLARMVGGARALVQDMLAELKVMGEIERDAARTENEWITRMNKAIEDEDDDTPAARAYVPLWKLAV</sequence>
<gene>
    <name evidence="2" type="ORF">Daesc_005181</name>
</gene>
<proteinExistence type="predicted"/>
<feature type="compositionally biased region" description="Low complexity" evidence="1">
    <location>
        <begin position="111"/>
        <end position="130"/>
    </location>
</feature>
<evidence type="ECO:0000313" key="2">
    <source>
        <dbReference type="EMBL" id="KAK6952884.1"/>
    </source>
</evidence>
<feature type="compositionally biased region" description="Low complexity" evidence="1">
    <location>
        <begin position="1"/>
        <end position="14"/>
    </location>
</feature>
<feature type="compositionally biased region" description="Polar residues" evidence="1">
    <location>
        <begin position="80"/>
        <end position="100"/>
    </location>
</feature>
<organism evidence="2 3">
    <name type="scientific">Daldinia eschscholtzii</name>
    <dbReference type="NCBI Taxonomy" id="292717"/>
    <lineage>
        <taxon>Eukaryota</taxon>
        <taxon>Fungi</taxon>
        <taxon>Dikarya</taxon>
        <taxon>Ascomycota</taxon>
        <taxon>Pezizomycotina</taxon>
        <taxon>Sordariomycetes</taxon>
        <taxon>Xylariomycetidae</taxon>
        <taxon>Xylariales</taxon>
        <taxon>Hypoxylaceae</taxon>
        <taxon>Daldinia</taxon>
    </lineage>
</organism>
<dbReference type="EMBL" id="JBANMG010000005">
    <property type="protein sequence ID" value="KAK6952884.1"/>
    <property type="molecule type" value="Genomic_DNA"/>
</dbReference>
<feature type="compositionally biased region" description="Polar residues" evidence="1">
    <location>
        <begin position="247"/>
        <end position="257"/>
    </location>
</feature>